<keyword evidence="1" id="KW-0862">Zinc</keyword>
<name>A0ABD0Z000_9HEMI</name>
<gene>
    <name evidence="3" type="ORF">AAG570_013969</name>
</gene>
<comment type="caution">
    <text evidence="3">The sequence shown here is derived from an EMBL/GenBank/DDBJ whole genome shotgun (WGS) entry which is preliminary data.</text>
</comment>
<dbReference type="EMBL" id="JBFDAA010000009">
    <property type="protein sequence ID" value="KAL1129443.1"/>
    <property type="molecule type" value="Genomic_DNA"/>
</dbReference>
<dbReference type="Pfam" id="PF00096">
    <property type="entry name" value="zf-C2H2"/>
    <property type="match status" value="2"/>
</dbReference>
<dbReference type="AlphaFoldDB" id="A0ABD0Z000"/>
<evidence type="ECO:0000256" key="1">
    <source>
        <dbReference type="PROSITE-ProRule" id="PRU00042"/>
    </source>
</evidence>
<dbReference type="Proteomes" id="UP001558652">
    <property type="component" value="Unassembled WGS sequence"/>
</dbReference>
<dbReference type="InterPro" id="IPR013087">
    <property type="entry name" value="Znf_C2H2_type"/>
</dbReference>
<dbReference type="Gene3D" id="3.30.160.60">
    <property type="entry name" value="Classic Zinc Finger"/>
    <property type="match status" value="1"/>
</dbReference>
<feature type="domain" description="C2H2-type" evidence="2">
    <location>
        <begin position="6"/>
        <end position="33"/>
    </location>
</feature>
<dbReference type="PROSITE" id="PS50157">
    <property type="entry name" value="ZINC_FINGER_C2H2_2"/>
    <property type="match status" value="2"/>
</dbReference>
<organism evidence="3 4">
    <name type="scientific">Ranatra chinensis</name>
    <dbReference type="NCBI Taxonomy" id="642074"/>
    <lineage>
        <taxon>Eukaryota</taxon>
        <taxon>Metazoa</taxon>
        <taxon>Ecdysozoa</taxon>
        <taxon>Arthropoda</taxon>
        <taxon>Hexapoda</taxon>
        <taxon>Insecta</taxon>
        <taxon>Pterygota</taxon>
        <taxon>Neoptera</taxon>
        <taxon>Paraneoptera</taxon>
        <taxon>Hemiptera</taxon>
        <taxon>Heteroptera</taxon>
        <taxon>Panheteroptera</taxon>
        <taxon>Nepomorpha</taxon>
        <taxon>Nepidae</taxon>
        <taxon>Ranatrinae</taxon>
        <taxon>Ranatra</taxon>
    </lineage>
</organism>
<protein>
    <recommendedName>
        <fullName evidence="2">C2H2-type domain-containing protein</fullName>
    </recommendedName>
</protein>
<proteinExistence type="predicted"/>
<evidence type="ECO:0000313" key="4">
    <source>
        <dbReference type="Proteomes" id="UP001558652"/>
    </source>
</evidence>
<evidence type="ECO:0000313" key="3">
    <source>
        <dbReference type="EMBL" id="KAL1129443.1"/>
    </source>
</evidence>
<accession>A0ABD0Z000</accession>
<sequence>MSQKVLECERCGRKYKHAHHLRSHVKYECGQAPRFQCSQCPFRSNQPSEHEFQCQDCGRAYRQQKSLYSHQKYECGKKAQFQCSYCPHRSKRRYDLAKHYKFKHDPNAEFYYCKYCSWHTKYKDTLEFHELNKHSRPNYKH</sequence>
<dbReference type="SMART" id="SM00355">
    <property type="entry name" value="ZnF_C2H2"/>
    <property type="match status" value="4"/>
</dbReference>
<keyword evidence="4" id="KW-1185">Reference proteome</keyword>
<dbReference type="InterPro" id="IPR036236">
    <property type="entry name" value="Znf_C2H2_sf"/>
</dbReference>
<evidence type="ECO:0000259" key="2">
    <source>
        <dbReference type="PROSITE" id="PS50157"/>
    </source>
</evidence>
<keyword evidence="1" id="KW-0479">Metal-binding</keyword>
<feature type="domain" description="C2H2-type" evidence="2">
    <location>
        <begin position="52"/>
        <end position="79"/>
    </location>
</feature>
<reference evidence="3 4" key="1">
    <citation type="submission" date="2024-07" db="EMBL/GenBank/DDBJ databases">
        <title>Chromosome-level genome assembly of the water stick insect Ranatra chinensis (Heteroptera: Nepidae).</title>
        <authorList>
            <person name="Liu X."/>
        </authorList>
    </citation>
    <scope>NUCLEOTIDE SEQUENCE [LARGE SCALE GENOMIC DNA]</scope>
    <source>
        <strain evidence="3">Cailab_2021Rc</strain>
        <tissue evidence="3">Muscle</tissue>
    </source>
</reference>
<dbReference type="GO" id="GO:0008270">
    <property type="term" value="F:zinc ion binding"/>
    <property type="evidence" value="ECO:0007669"/>
    <property type="project" value="UniProtKB-KW"/>
</dbReference>
<keyword evidence="1" id="KW-0863">Zinc-finger</keyword>
<dbReference type="SUPFAM" id="SSF57667">
    <property type="entry name" value="beta-beta-alpha zinc fingers"/>
    <property type="match status" value="1"/>
</dbReference>